<evidence type="ECO:0000256" key="1">
    <source>
        <dbReference type="ARBA" id="ARBA00022603"/>
    </source>
</evidence>
<dbReference type="OrthoDB" id="9813719at2"/>
<keyword evidence="7" id="KW-1185">Reference proteome</keyword>
<feature type="active site" evidence="4">
    <location>
        <position position="76"/>
    </location>
</feature>
<organism evidence="6 7">
    <name type="scientific">Streptomyces angustmyceticus</name>
    <dbReference type="NCBI Taxonomy" id="285578"/>
    <lineage>
        <taxon>Bacteria</taxon>
        <taxon>Bacillati</taxon>
        <taxon>Actinomycetota</taxon>
        <taxon>Actinomycetes</taxon>
        <taxon>Kitasatosporales</taxon>
        <taxon>Streptomycetaceae</taxon>
        <taxon>Streptomyces</taxon>
    </lineage>
</organism>
<comment type="caution">
    <text evidence="6">The sequence shown here is derived from an EMBL/GenBank/DDBJ whole genome shotgun (WGS) entry which is preliminary data.</text>
</comment>
<evidence type="ECO:0000313" key="7">
    <source>
        <dbReference type="Proteomes" id="UP000325598"/>
    </source>
</evidence>
<dbReference type="GeneID" id="96749750"/>
<keyword evidence="2 4" id="KW-0808">Transferase</keyword>
<evidence type="ECO:0000256" key="3">
    <source>
        <dbReference type="ARBA" id="ARBA00022747"/>
    </source>
</evidence>
<dbReference type="EMBL" id="BLAG01000004">
    <property type="protein sequence ID" value="GES27853.1"/>
    <property type="molecule type" value="Genomic_DNA"/>
</dbReference>
<proteinExistence type="inferred from homology"/>
<dbReference type="Proteomes" id="UP000325598">
    <property type="component" value="Unassembled WGS sequence"/>
</dbReference>
<feature type="region of interest" description="Disordered" evidence="5">
    <location>
        <begin position="184"/>
        <end position="204"/>
    </location>
</feature>
<evidence type="ECO:0000256" key="2">
    <source>
        <dbReference type="ARBA" id="ARBA00022679"/>
    </source>
</evidence>
<dbReference type="GO" id="GO:0032259">
    <property type="term" value="P:methylation"/>
    <property type="evidence" value="ECO:0007669"/>
    <property type="project" value="UniProtKB-KW"/>
</dbReference>
<dbReference type="SUPFAM" id="SSF53335">
    <property type="entry name" value="S-adenosyl-L-methionine-dependent methyltransferases"/>
    <property type="match status" value="1"/>
</dbReference>
<dbReference type="Pfam" id="PF00145">
    <property type="entry name" value="DNA_methylase"/>
    <property type="match status" value="1"/>
</dbReference>
<evidence type="ECO:0000256" key="4">
    <source>
        <dbReference type="PROSITE-ProRule" id="PRU01016"/>
    </source>
</evidence>
<keyword evidence="4" id="KW-0949">S-adenosyl-L-methionine</keyword>
<keyword evidence="3" id="KW-0680">Restriction system</keyword>
<name>A0A5J4L172_9ACTN</name>
<reference evidence="6 7" key="1">
    <citation type="submission" date="2019-10" db="EMBL/GenBank/DDBJ databases">
        <title>Whole genome shotgun sequence of Streptomyces angustmyceticus NBRC 3934.</title>
        <authorList>
            <person name="Hosoyama A."/>
            <person name="Ichikawa N."/>
            <person name="Kimura A."/>
            <person name="Kitahashi Y."/>
            <person name="Komaki H."/>
            <person name="Uohara A."/>
        </authorList>
    </citation>
    <scope>NUCLEOTIDE SEQUENCE [LARGE SCALE GENOMIC DNA]</scope>
    <source>
        <strain evidence="6 7">NBRC 3934</strain>
    </source>
</reference>
<keyword evidence="1 4" id="KW-0489">Methyltransferase</keyword>
<evidence type="ECO:0000256" key="5">
    <source>
        <dbReference type="SAM" id="MobiDB-lite"/>
    </source>
</evidence>
<sequence>MTILSLCSGVGALDKAVEAVTGAETSVYAEKDPWAATVMAGLLPGVENLGGIDHVDWRAVAAGYPNVRKVVAGWPCQGISNNGHRLGLDDPRSGLWRNVVQAVDAIRPDELFLENVAALKRRGLDVVSDHLNRVGYDLYWTITYASSIGAPMPRARFLGYATPGRGVTVEVPAPAPACGKIGPLLPTPKASDGPNGGPNQRDGQGNYYLPGLAVRLDEQWRAPELGRDYGPVIRRWEQALGRPAPAPTAPDARGNLRLSPAFTEWVMGLDEGLITGHRGMPRTEQIKRAGNSVVTLQAIAGYRELIAAATLSAPRPIGLMAAAPVLPVTSDERSAA</sequence>
<dbReference type="RefSeq" id="WP_086717166.1">
    <property type="nucleotide sequence ID" value="NZ_BLAG01000004.1"/>
</dbReference>
<gene>
    <name evidence="6" type="ORF">San01_03400</name>
</gene>
<dbReference type="InterPro" id="IPR001525">
    <property type="entry name" value="C5_MeTfrase"/>
</dbReference>
<dbReference type="GO" id="GO:0008168">
    <property type="term" value="F:methyltransferase activity"/>
    <property type="evidence" value="ECO:0007669"/>
    <property type="project" value="UniProtKB-KW"/>
</dbReference>
<accession>A0A5J4L172</accession>
<dbReference type="AlphaFoldDB" id="A0A5J4L172"/>
<evidence type="ECO:0000313" key="6">
    <source>
        <dbReference type="EMBL" id="GES27853.1"/>
    </source>
</evidence>
<dbReference type="InterPro" id="IPR029063">
    <property type="entry name" value="SAM-dependent_MTases_sf"/>
</dbReference>
<comment type="similarity">
    <text evidence="4">Belongs to the class I-like SAM-binding methyltransferase superfamily. C5-methyltransferase family.</text>
</comment>
<dbReference type="GO" id="GO:0009307">
    <property type="term" value="P:DNA restriction-modification system"/>
    <property type="evidence" value="ECO:0007669"/>
    <property type="project" value="UniProtKB-KW"/>
</dbReference>
<dbReference type="Gene3D" id="3.40.50.150">
    <property type="entry name" value="Vaccinia Virus protein VP39"/>
    <property type="match status" value="1"/>
</dbReference>
<dbReference type="PROSITE" id="PS51679">
    <property type="entry name" value="SAM_MT_C5"/>
    <property type="match status" value="1"/>
</dbReference>
<protein>
    <submittedName>
        <fullName evidence="6">Uncharacterized protein</fullName>
    </submittedName>
</protein>